<reference evidence="1 2" key="1">
    <citation type="journal article" date="2022" name="New Phytol.">
        <title>Ecological generalism drives hyperdiversity of secondary metabolite gene clusters in xylarialean endophytes.</title>
        <authorList>
            <person name="Franco M.E.E."/>
            <person name="Wisecaver J.H."/>
            <person name="Arnold A.E."/>
            <person name="Ju Y.M."/>
            <person name="Slot J.C."/>
            <person name="Ahrendt S."/>
            <person name="Moore L.P."/>
            <person name="Eastman K.E."/>
            <person name="Scott K."/>
            <person name="Konkel Z."/>
            <person name="Mondo S.J."/>
            <person name="Kuo A."/>
            <person name="Hayes R.D."/>
            <person name="Haridas S."/>
            <person name="Andreopoulos B."/>
            <person name="Riley R."/>
            <person name="LaButti K."/>
            <person name="Pangilinan J."/>
            <person name="Lipzen A."/>
            <person name="Amirebrahimi M."/>
            <person name="Yan J."/>
            <person name="Adam C."/>
            <person name="Keymanesh K."/>
            <person name="Ng V."/>
            <person name="Louie K."/>
            <person name="Northen T."/>
            <person name="Drula E."/>
            <person name="Henrissat B."/>
            <person name="Hsieh H.M."/>
            <person name="Youens-Clark K."/>
            <person name="Lutzoni F."/>
            <person name="Miadlikowska J."/>
            <person name="Eastwood D.C."/>
            <person name="Hamelin R.C."/>
            <person name="Grigoriev I.V."/>
            <person name="U'Ren J.M."/>
        </authorList>
    </citation>
    <scope>NUCLEOTIDE SEQUENCE [LARGE SCALE GENOMIC DNA]</scope>
    <source>
        <strain evidence="1 2">CBS 119005</strain>
    </source>
</reference>
<comment type="caution">
    <text evidence="1">The sequence shown here is derived from an EMBL/GenBank/DDBJ whole genome shotgun (WGS) entry which is preliminary data.</text>
</comment>
<sequence>MSGLWDVVYMLETSPEIFVKADPESKDYVAVDGEADALLHCQDRSWPVHINVVCGRSPHLDNLFAGGIVREARICGDAELMRIAIDHIYSGGLDADFFNNEDEAYVNCVKLWDLARTLCINTMMAECLKQLVKLLQKKVVSYQHLYCNVVDVPAQYMAGLKAGVQLAYEKDIKPMKEFFVNFVEDTHFWVIEEDQFKEILAAVPKFAEDFDAKIPTLIREGDYRPYSTPISCVVCSRTALDQDNHWAMLTGDDGDTAGTCYRCWQQLDPDDSSDDDYE</sequence>
<dbReference type="EMBL" id="MU393610">
    <property type="protein sequence ID" value="KAI4859855.1"/>
    <property type="molecule type" value="Genomic_DNA"/>
</dbReference>
<evidence type="ECO:0000313" key="2">
    <source>
        <dbReference type="Proteomes" id="UP001497700"/>
    </source>
</evidence>
<protein>
    <submittedName>
        <fullName evidence="1">Uncharacterized protein</fullName>
    </submittedName>
</protein>
<proteinExistence type="predicted"/>
<name>A0ACB9YKC1_9PEZI</name>
<gene>
    <name evidence="1" type="ORF">F4820DRAFT_139022</name>
</gene>
<dbReference type="Proteomes" id="UP001497700">
    <property type="component" value="Unassembled WGS sequence"/>
</dbReference>
<evidence type="ECO:0000313" key="1">
    <source>
        <dbReference type="EMBL" id="KAI4859855.1"/>
    </source>
</evidence>
<organism evidence="1 2">
    <name type="scientific">Hypoxylon rubiginosum</name>
    <dbReference type="NCBI Taxonomy" id="110542"/>
    <lineage>
        <taxon>Eukaryota</taxon>
        <taxon>Fungi</taxon>
        <taxon>Dikarya</taxon>
        <taxon>Ascomycota</taxon>
        <taxon>Pezizomycotina</taxon>
        <taxon>Sordariomycetes</taxon>
        <taxon>Xylariomycetidae</taxon>
        <taxon>Xylariales</taxon>
        <taxon>Hypoxylaceae</taxon>
        <taxon>Hypoxylon</taxon>
    </lineage>
</organism>
<accession>A0ACB9YKC1</accession>
<keyword evidence="2" id="KW-1185">Reference proteome</keyword>